<gene>
    <name evidence="13" type="ORF">RT717_06715</name>
</gene>
<name>A0ABZ0ITM0_9BACT</name>
<dbReference type="InterPro" id="IPR041525">
    <property type="entry name" value="N/Namide_PRibTrfase"/>
</dbReference>
<keyword evidence="13" id="KW-0328">Glycosyltransferase</keyword>
<reference evidence="13 14" key="1">
    <citation type="journal article" date="2023" name="Microbiol. Resour. Announc.">
        <title>Complete Genome Sequence of Imperialibacter roseus strain P4T.</title>
        <authorList>
            <person name="Tizabi D.R."/>
            <person name="Bachvaroff T."/>
            <person name="Hill R.T."/>
        </authorList>
    </citation>
    <scope>NUCLEOTIDE SEQUENCE [LARGE SCALE GENOMIC DNA]</scope>
    <source>
        <strain evidence="13 14">P4T</strain>
    </source>
</reference>
<dbReference type="PANTHER" id="PTHR11098:SF1">
    <property type="entry name" value="NICOTINATE PHOSPHORIBOSYLTRANSFERASE"/>
    <property type="match status" value="1"/>
</dbReference>
<evidence type="ECO:0000256" key="7">
    <source>
        <dbReference type="ARBA" id="ARBA00022679"/>
    </source>
</evidence>
<dbReference type="Pfam" id="PF04095">
    <property type="entry name" value="NAPRTase"/>
    <property type="match status" value="1"/>
</dbReference>
<dbReference type="InterPro" id="IPR007229">
    <property type="entry name" value="Nic_PRibTrfase-Fam"/>
</dbReference>
<dbReference type="InterPro" id="IPR006405">
    <property type="entry name" value="Nic_PRibTrfase_pncB"/>
</dbReference>
<keyword evidence="4" id="KW-0597">Phosphoprotein</keyword>
<evidence type="ECO:0000259" key="11">
    <source>
        <dbReference type="Pfam" id="PF17767"/>
    </source>
</evidence>
<dbReference type="RefSeq" id="WP_317490971.1">
    <property type="nucleotide sequence ID" value="NZ_CP136051.1"/>
</dbReference>
<dbReference type="GO" id="GO:0004516">
    <property type="term" value="F:nicotinate phosphoribosyltransferase activity"/>
    <property type="evidence" value="ECO:0007669"/>
    <property type="project" value="UniProtKB-EC"/>
</dbReference>
<evidence type="ECO:0000259" key="12">
    <source>
        <dbReference type="Pfam" id="PF17956"/>
    </source>
</evidence>
<keyword evidence="7 9" id="KW-0808">Transferase</keyword>
<sequence length="492" mass="54736">MKITKDLYSASMALLTDLYQLTMAFGYWKSGKADQKAVFNLFFRNNPFGGGYTVACGLEYVVDYLNNFHFSKQDLSYLAETTGNDGQPLFEPAFLEYLANLKFTCDIEAVPEGTIVFPHEPMVRVTGSILQCQLIETPLLNLINFQTLVATKASRIYQAAGGDPVMEFGLRRAQGIDGALAASRSAFIGGCTSTSNVMAGKLFGIPVSGTHAHSWVMSFDSEKEAFETYAEAMPNNTVLLVDTYDTEEGIRQAIAVGKTMQAKGQQLMGIRIDSGDLAYFSQMAREMLDEAGLKNVKVVASNDLDENLIQSLKLQEAKIDVWGIGTKLVTAYDQPALGAVYKLSAIENNGKWEYKLKLSEQTVKMNNPGIQQVKRFDDGRQYVGDMIFDVNTELKKKSLIIDPMDATKRKTLNAEKLSSEDLLVPVFKNGRCIYALPDIKDIKKRHTEQLGMLDRSVKRFVNPHVYPVGLEESLHKAKTELILKLRKVTSNE</sequence>
<evidence type="ECO:0000256" key="9">
    <source>
        <dbReference type="RuleBase" id="RU365100"/>
    </source>
</evidence>
<evidence type="ECO:0000256" key="8">
    <source>
        <dbReference type="ARBA" id="ARBA00048668"/>
    </source>
</evidence>
<evidence type="ECO:0000256" key="2">
    <source>
        <dbReference type="ARBA" id="ARBA00010897"/>
    </source>
</evidence>
<feature type="domain" description="Nicotinate/nicotinamide phosphoribosyltransferase" evidence="10">
    <location>
        <begin position="166"/>
        <end position="352"/>
    </location>
</feature>
<comment type="similarity">
    <text evidence="2 9">Belongs to the NAPRTase family.</text>
</comment>
<keyword evidence="5 9" id="KW-0436">Ligase</keyword>
<dbReference type="InterPro" id="IPR041619">
    <property type="entry name" value="NAPRTase_C"/>
</dbReference>
<comment type="PTM">
    <text evidence="9">Transiently phosphorylated on a His residue during the reaction cycle. Phosphorylation strongly increases the affinity for substrates and increases the rate of nicotinate D-ribonucleotide production. Dephosphorylation regenerates the low-affinity form of the enzyme, leading to product release.</text>
</comment>
<comment type="function">
    <text evidence="9">Catalyzes the first step in the biosynthesis of NAD from nicotinic acid, the ATP-dependent synthesis of beta-nicotinate D-ribonucleotide from nicotinate and 5-phospho-D-ribose 1-phosphate.</text>
</comment>
<evidence type="ECO:0000256" key="5">
    <source>
        <dbReference type="ARBA" id="ARBA00022598"/>
    </source>
</evidence>
<dbReference type="InterPro" id="IPR036068">
    <property type="entry name" value="Nicotinate_pribotase-like_C"/>
</dbReference>
<keyword evidence="6 9" id="KW-0662">Pyridine nucleotide biosynthesis</keyword>
<dbReference type="InterPro" id="IPR040727">
    <property type="entry name" value="NAPRTase_N"/>
</dbReference>
<dbReference type="Proteomes" id="UP001302349">
    <property type="component" value="Chromosome"/>
</dbReference>
<comment type="catalytic activity">
    <reaction evidence="8 9">
        <text>5-phospho-alpha-D-ribose 1-diphosphate + nicotinate + ATP + H2O = nicotinate beta-D-ribonucleotide + ADP + phosphate + diphosphate</text>
        <dbReference type="Rhea" id="RHEA:36163"/>
        <dbReference type="ChEBI" id="CHEBI:15377"/>
        <dbReference type="ChEBI" id="CHEBI:30616"/>
        <dbReference type="ChEBI" id="CHEBI:32544"/>
        <dbReference type="ChEBI" id="CHEBI:33019"/>
        <dbReference type="ChEBI" id="CHEBI:43474"/>
        <dbReference type="ChEBI" id="CHEBI:57502"/>
        <dbReference type="ChEBI" id="CHEBI:58017"/>
        <dbReference type="ChEBI" id="CHEBI:456216"/>
        <dbReference type="EC" id="6.3.4.21"/>
    </reaction>
</comment>
<evidence type="ECO:0000259" key="10">
    <source>
        <dbReference type="Pfam" id="PF04095"/>
    </source>
</evidence>
<evidence type="ECO:0000313" key="13">
    <source>
        <dbReference type="EMBL" id="WOK08329.1"/>
    </source>
</evidence>
<dbReference type="NCBIfam" id="NF009131">
    <property type="entry name" value="PRK12484.1"/>
    <property type="match status" value="1"/>
</dbReference>
<evidence type="ECO:0000256" key="1">
    <source>
        <dbReference type="ARBA" id="ARBA00004952"/>
    </source>
</evidence>
<dbReference type="Gene3D" id="3.20.20.70">
    <property type="entry name" value="Aldolase class I"/>
    <property type="match status" value="1"/>
</dbReference>
<dbReference type="CDD" id="cd01570">
    <property type="entry name" value="NAPRTase_A"/>
    <property type="match status" value="1"/>
</dbReference>
<dbReference type="EC" id="6.3.4.21" evidence="3 9"/>
<evidence type="ECO:0000256" key="4">
    <source>
        <dbReference type="ARBA" id="ARBA00022553"/>
    </source>
</evidence>
<organism evidence="13 14">
    <name type="scientific">Imperialibacter roseus</name>
    <dbReference type="NCBI Taxonomy" id="1324217"/>
    <lineage>
        <taxon>Bacteria</taxon>
        <taxon>Pseudomonadati</taxon>
        <taxon>Bacteroidota</taxon>
        <taxon>Cytophagia</taxon>
        <taxon>Cytophagales</taxon>
        <taxon>Flammeovirgaceae</taxon>
        <taxon>Imperialibacter</taxon>
    </lineage>
</organism>
<dbReference type="PANTHER" id="PTHR11098">
    <property type="entry name" value="NICOTINATE PHOSPHORIBOSYLTRANSFERASE"/>
    <property type="match status" value="1"/>
</dbReference>
<feature type="domain" description="Nicotinate phosphoribosyltransferase C-terminal" evidence="12">
    <location>
        <begin position="375"/>
        <end position="477"/>
    </location>
</feature>
<dbReference type="PIRSF" id="PIRSF000484">
    <property type="entry name" value="NAPRT"/>
    <property type="match status" value="1"/>
</dbReference>
<dbReference type="InterPro" id="IPR013785">
    <property type="entry name" value="Aldolase_TIM"/>
</dbReference>
<dbReference type="NCBIfam" id="NF006695">
    <property type="entry name" value="PRK09243.1-2"/>
    <property type="match status" value="1"/>
</dbReference>
<dbReference type="Pfam" id="PF17767">
    <property type="entry name" value="NAPRTase_N"/>
    <property type="match status" value="1"/>
</dbReference>
<dbReference type="Gene3D" id="3.20.140.10">
    <property type="entry name" value="nicotinate phosphoribosyltransferase"/>
    <property type="match status" value="1"/>
</dbReference>
<comment type="pathway">
    <text evidence="1 9">Cofactor biosynthesis; NAD(+) biosynthesis; nicotinate D-ribonucleotide from nicotinate: step 1/1.</text>
</comment>
<dbReference type="Pfam" id="PF17956">
    <property type="entry name" value="NAPRTase_C"/>
    <property type="match status" value="1"/>
</dbReference>
<keyword evidence="14" id="KW-1185">Reference proteome</keyword>
<accession>A0ABZ0ITM0</accession>
<protein>
    <recommendedName>
        <fullName evidence="3 9">Nicotinate phosphoribosyltransferase</fullName>
        <ecNumber evidence="3 9">6.3.4.21</ecNumber>
    </recommendedName>
</protein>
<evidence type="ECO:0000256" key="3">
    <source>
        <dbReference type="ARBA" id="ARBA00013236"/>
    </source>
</evidence>
<dbReference type="SUPFAM" id="SSF54675">
    <property type="entry name" value="Nicotinate/Quinolinate PRTase N-terminal domain-like"/>
    <property type="match status" value="1"/>
</dbReference>
<proteinExistence type="inferred from homology"/>
<evidence type="ECO:0000313" key="14">
    <source>
        <dbReference type="Proteomes" id="UP001302349"/>
    </source>
</evidence>
<dbReference type="GO" id="GO:0016757">
    <property type="term" value="F:glycosyltransferase activity"/>
    <property type="evidence" value="ECO:0007669"/>
    <property type="project" value="UniProtKB-KW"/>
</dbReference>
<feature type="domain" description="Nicotinate phosphoribosyltransferase N-terminal" evidence="11">
    <location>
        <begin position="14"/>
        <end position="144"/>
    </location>
</feature>
<dbReference type="SUPFAM" id="SSF51690">
    <property type="entry name" value="Nicotinate/Quinolinate PRTase C-terminal domain-like"/>
    <property type="match status" value="1"/>
</dbReference>
<dbReference type="NCBIfam" id="TIGR01513">
    <property type="entry name" value="NAPRTase_put"/>
    <property type="match status" value="1"/>
</dbReference>
<evidence type="ECO:0000256" key="6">
    <source>
        <dbReference type="ARBA" id="ARBA00022642"/>
    </source>
</evidence>
<dbReference type="EMBL" id="CP136051">
    <property type="protein sequence ID" value="WOK08329.1"/>
    <property type="molecule type" value="Genomic_DNA"/>
</dbReference>